<gene>
    <name evidence="1" type="ORF">Osc7112_6067</name>
</gene>
<accession>K9VQ88</accession>
<dbReference type="Proteomes" id="UP000010478">
    <property type="component" value="Chromosome"/>
</dbReference>
<sequence length="154" mass="16768">MNSQFHHSANHSQVGIKPEQLDEIIAAILAGKYSWACFLLLRCTGYNPLDYIPYRTSNRLLKENSQISKSSKSETKPALGKIADLDYVEVVREKRAGVRGGGAIEIGSDLHSDTAGFVAEVAGAGSNILAPGVDVHNQGFFAGFKTRWFNWAGK</sequence>
<dbReference type="HOGENOM" id="CLU_1702496_0_0_3"/>
<proteinExistence type="predicted"/>
<evidence type="ECO:0008006" key="3">
    <source>
        <dbReference type="Google" id="ProtNLM"/>
    </source>
</evidence>
<name>K9VQ88_9CYAN</name>
<reference evidence="1 2" key="1">
    <citation type="submission" date="2012-05" db="EMBL/GenBank/DDBJ databases">
        <title>Finished chromosome of genome of Oscillatoria sp. PCC 7112.</title>
        <authorList>
            <consortium name="US DOE Joint Genome Institute"/>
            <person name="Gugger M."/>
            <person name="Coursin T."/>
            <person name="Rippka R."/>
            <person name="Tandeau De Marsac N."/>
            <person name="Huntemann M."/>
            <person name="Wei C.-L."/>
            <person name="Han J."/>
            <person name="Detter J.C."/>
            <person name="Han C."/>
            <person name="Tapia R."/>
            <person name="Davenport K."/>
            <person name="Daligault H."/>
            <person name="Erkkila T."/>
            <person name="Gu W."/>
            <person name="Munk A.C.C."/>
            <person name="Teshima H."/>
            <person name="Xu Y."/>
            <person name="Chain P."/>
            <person name="Chen A."/>
            <person name="Krypides N."/>
            <person name="Mavromatis K."/>
            <person name="Markowitz V."/>
            <person name="Szeto E."/>
            <person name="Ivanova N."/>
            <person name="Mikhailova N."/>
            <person name="Ovchinnikova G."/>
            <person name="Pagani I."/>
            <person name="Pati A."/>
            <person name="Goodwin L."/>
            <person name="Peters L."/>
            <person name="Pitluck S."/>
            <person name="Woyke T."/>
            <person name="Kerfeld C."/>
        </authorList>
    </citation>
    <scope>NUCLEOTIDE SEQUENCE [LARGE SCALE GENOMIC DNA]</scope>
    <source>
        <strain evidence="1 2">PCC 7112</strain>
    </source>
</reference>
<organism evidence="1 2">
    <name type="scientific">Phormidium nigroviride PCC 7112</name>
    <dbReference type="NCBI Taxonomy" id="179408"/>
    <lineage>
        <taxon>Bacteria</taxon>
        <taxon>Bacillati</taxon>
        <taxon>Cyanobacteriota</taxon>
        <taxon>Cyanophyceae</taxon>
        <taxon>Oscillatoriophycideae</taxon>
        <taxon>Oscillatoriales</taxon>
        <taxon>Oscillatoriaceae</taxon>
        <taxon>Phormidium</taxon>
    </lineage>
</organism>
<dbReference type="NCBIfam" id="NF037966">
    <property type="entry name" value="HetP_family"/>
    <property type="match status" value="1"/>
</dbReference>
<keyword evidence="2" id="KW-1185">Reference proteome</keyword>
<protein>
    <recommendedName>
        <fullName evidence="3">Heterocyst differentiation protein</fullName>
    </recommendedName>
</protein>
<dbReference type="AlphaFoldDB" id="K9VQ88"/>
<dbReference type="InterPro" id="IPR049598">
    <property type="entry name" value="HetP-like"/>
</dbReference>
<evidence type="ECO:0000313" key="1">
    <source>
        <dbReference type="EMBL" id="AFZ10258.1"/>
    </source>
</evidence>
<dbReference type="OrthoDB" id="532598at2"/>
<dbReference type="RefSeq" id="WP_015179458.1">
    <property type="nucleotide sequence ID" value="NC_019729.1"/>
</dbReference>
<dbReference type="KEGG" id="oni:Osc7112_6067"/>
<dbReference type="eggNOG" id="ENOG50330ND">
    <property type="taxonomic scope" value="Bacteria"/>
</dbReference>
<dbReference type="EMBL" id="CP003614">
    <property type="protein sequence ID" value="AFZ10258.1"/>
    <property type="molecule type" value="Genomic_DNA"/>
</dbReference>
<evidence type="ECO:0000313" key="2">
    <source>
        <dbReference type="Proteomes" id="UP000010478"/>
    </source>
</evidence>